<keyword evidence="2 4" id="KW-0472">Membrane</keyword>
<dbReference type="Proteomes" id="UP000315908">
    <property type="component" value="Unassembled WGS sequence"/>
</dbReference>
<evidence type="ECO:0000256" key="4">
    <source>
        <dbReference type="PROSITE-ProRule" id="PRU00473"/>
    </source>
</evidence>
<feature type="transmembrane region" description="Helical" evidence="6">
    <location>
        <begin position="14"/>
        <end position="32"/>
    </location>
</feature>
<dbReference type="PRINTS" id="PR01021">
    <property type="entry name" value="OMPADOMAIN"/>
</dbReference>
<dbReference type="InterPro" id="IPR006664">
    <property type="entry name" value="OMP_bac"/>
</dbReference>
<sequence>MAHLEVKPKSGAPWWLWLLLALIALAIILFFVNRNNSASDVADTRDSTGMVTDQGDMGGDTLATTEPSWNSVDFNSAESSDPNITDKDIRVRSSDGYTIYSLGENILFATDQSAIQSNSEAKLKQISSALNKDFQGAYVGVFGNTDSTGTASHNKQLGMERATAVKDWLVSQGGIDQSKVSVHSRGENAPVADNASASGKNQNRNVEIVVFRNK</sequence>
<dbReference type="InterPro" id="IPR036737">
    <property type="entry name" value="OmpA-like_sf"/>
</dbReference>
<keyword evidence="3" id="KW-0998">Cell outer membrane</keyword>
<evidence type="ECO:0000313" key="9">
    <source>
        <dbReference type="Proteomes" id="UP000315908"/>
    </source>
</evidence>
<evidence type="ECO:0000256" key="3">
    <source>
        <dbReference type="ARBA" id="ARBA00023237"/>
    </source>
</evidence>
<keyword evidence="6" id="KW-0812">Transmembrane</keyword>
<dbReference type="RefSeq" id="WP_070565928.1">
    <property type="nucleotide sequence ID" value="NZ_DAMALA010000014.1"/>
</dbReference>
<evidence type="ECO:0000256" key="6">
    <source>
        <dbReference type="SAM" id="Phobius"/>
    </source>
</evidence>
<proteinExistence type="predicted"/>
<evidence type="ECO:0000256" key="5">
    <source>
        <dbReference type="SAM" id="MobiDB-lite"/>
    </source>
</evidence>
<dbReference type="PANTHER" id="PTHR30329:SF21">
    <property type="entry name" value="LIPOPROTEIN YIAD-RELATED"/>
    <property type="match status" value="1"/>
</dbReference>
<feature type="region of interest" description="Disordered" evidence="5">
    <location>
        <begin position="42"/>
        <end position="63"/>
    </location>
</feature>
<evidence type="ECO:0000313" key="8">
    <source>
        <dbReference type="EMBL" id="TWI19990.1"/>
    </source>
</evidence>
<dbReference type="InterPro" id="IPR006665">
    <property type="entry name" value="OmpA-like"/>
</dbReference>
<comment type="caution">
    <text evidence="8">The sequence shown here is derived from an EMBL/GenBank/DDBJ whole genome shotgun (WGS) entry which is preliminary data.</text>
</comment>
<dbReference type="CDD" id="cd07185">
    <property type="entry name" value="OmpA_C-like"/>
    <property type="match status" value="1"/>
</dbReference>
<evidence type="ECO:0000259" key="7">
    <source>
        <dbReference type="PROSITE" id="PS51123"/>
    </source>
</evidence>
<evidence type="ECO:0000256" key="1">
    <source>
        <dbReference type="ARBA" id="ARBA00004442"/>
    </source>
</evidence>
<accession>A0A562MJF6</accession>
<comment type="subcellular location">
    <subcellularLocation>
        <location evidence="1">Cell outer membrane</location>
    </subcellularLocation>
</comment>
<reference evidence="8 9" key="1">
    <citation type="journal article" date="2015" name="Stand. Genomic Sci.">
        <title>Genomic Encyclopedia of Bacterial and Archaeal Type Strains, Phase III: the genomes of soil and plant-associated and newly described type strains.</title>
        <authorList>
            <person name="Whitman W.B."/>
            <person name="Woyke T."/>
            <person name="Klenk H.P."/>
            <person name="Zhou Y."/>
            <person name="Lilburn T.G."/>
            <person name="Beck B.J."/>
            <person name="De Vos P."/>
            <person name="Vandamme P."/>
            <person name="Eisen J.A."/>
            <person name="Garrity G."/>
            <person name="Hugenholtz P."/>
            <person name="Kyrpides N.C."/>
        </authorList>
    </citation>
    <scope>NUCLEOTIDE SEQUENCE [LARGE SCALE GENOMIC DNA]</scope>
    <source>
        <strain evidence="8 9">CGMCC 1.6855</strain>
    </source>
</reference>
<dbReference type="AlphaFoldDB" id="A0A562MJF6"/>
<dbReference type="SUPFAM" id="SSF103088">
    <property type="entry name" value="OmpA-like"/>
    <property type="match status" value="1"/>
</dbReference>
<dbReference type="OrthoDB" id="853367at2"/>
<feature type="domain" description="OmpA-like" evidence="7">
    <location>
        <begin position="95"/>
        <end position="214"/>
    </location>
</feature>
<dbReference type="Pfam" id="PF00691">
    <property type="entry name" value="OmpA"/>
    <property type="match status" value="1"/>
</dbReference>
<dbReference type="GO" id="GO:0009279">
    <property type="term" value="C:cell outer membrane"/>
    <property type="evidence" value="ECO:0007669"/>
    <property type="project" value="UniProtKB-SubCell"/>
</dbReference>
<dbReference type="Gene3D" id="3.30.1330.60">
    <property type="entry name" value="OmpA-like domain"/>
    <property type="match status" value="1"/>
</dbReference>
<gene>
    <name evidence="8" type="ORF">IQ31_02430</name>
</gene>
<evidence type="ECO:0000256" key="2">
    <source>
        <dbReference type="ARBA" id="ARBA00023136"/>
    </source>
</evidence>
<dbReference type="EMBL" id="VLKR01000011">
    <property type="protein sequence ID" value="TWI19990.1"/>
    <property type="molecule type" value="Genomic_DNA"/>
</dbReference>
<name>A0A562MJF6_9SPHI</name>
<dbReference type="PROSITE" id="PS51123">
    <property type="entry name" value="OMPA_2"/>
    <property type="match status" value="1"/>
</dbReference>
<dbReference type="InterPro" id="IPR050330">
    <property type="entry name" value="Bact_OuterMem_StrucFunc"/>
</dbReference>
<organism evidence="8 9">
    <name type="scientific">Sphingobacterium siyangense</name>
    <dbReference type="NCBI Taxonomy" id="459529"/>
    <lineage>
        <taxon>Bacteria</taxon>
        <taxon>Pseudomonadati</taxon>
        <taxon>Bacteroidota</taxon>
        <taxon>Sphingobacteriia</taxon>
        <taxon>Sphingobacteriales</taxon>
        <taxon>Sphingobacteriaceae</taxon>
        <taxon>Sphingobacterium</taxon>
    </lineage>
</organism>
<dbReference type="PANTHER" id="PTHR30329">
    <property type="entry name" value="STATOR ELEMENT OF FLAGELLAR MOTOR COMPLEX"/>
    <property type="match status" value="1"/>
</dbReference>
<keyword evidence="6" id="KW-1133">Transmembrane helix</keyword>
<protein>
    <submittedName>
        <fullName evidence="8">OmpA family protein</fullName>
    </submittedName>
</protein>